<organism evidence="1 2">
    <name type="scientific">Kineobactrum sediminis</name>
    <dbReference type="NCBI Taxonomy" id="1905677"/>
    <lineage>
        <taxon>Bacteria</taxon>
        <taxon>Pseudomonadati</taxon>
        <taxon>Pseudomonadota</taxon>
        <taxon>Gammaproteobacteria</taxon>
        <taxon>Cellvibrionales</taxon>
        <taxon>Halieaceae</taxon>
        <taxon>Kineobactrum</taxon>
    </lineage>
</organism>
<name>A0A2N5Y5Y7_9GAMM</name>
<keyword evidence="2" id="KW-1185">Reference proteome</keyword>
<protein>
    <submittedName>
        <fullName evidence="1">Uncharacterized protein</fullName>
    </submittedName>
</protein>
<accession>A0A2N5Y5Y7</accession>
<dbReference type="EMBL" id="PKLZ01000001">
    <property type="protein sequence ID" value="PLW83800.1"/>
    <property type="molecule type" value="Genomic_DNA"/>
</dbReference>
<dbReference type="Proteomes" id="UP000234845">
    <property type="component" value="Unassembled WGS sequence"/>
</dbReference>
<proteinExistence type="predicted"/>
<evidence type="ECO:0000313" key="1">
    <source>
        <dbReference type="EMBL" id="PLW83800.1"/>
    </source>
</evidence>
<comment type="caution">
    <text evidence="1">The sequence shown here is derived from an EMBL/GenBank/DDBJ whole genome shotgun (WGS) entry which is preliminary data.</text>
</comment>
<sequence>MRPVNPGGEIACDKNSDGRIFCPLGFLVRGGCGQRRVLCRFDRVCRLCANHESGAAGTARCCCCSAR</sequence>
<evidence type="ECO:0000313" key="2">
    <source>
        <dbReference type="Proteomes" id="UP000234845"/>
    </source>
</evidence>
<dbReference type="AlphaFoldDB" id="A0A2N5Y5Y7"/>
<gene>
    <name evidence="1" type="ORF">CWI75_00075</name>
</gene>
<reference evidence="2" key="1">
    <citation type="submission" date="2017-11" db="EMBL/GenBank/DDBJ databases">
        <title>The draft genome sequence of Chromatocurvus sp. F02.</title>
        <authorList>
            <person name="Du Z.-J."/>
            <person name="Chang Y.-Q."/>
        </authorList>
    </citation>
    <scope>NUCLEOTIDE SEQUENCE [LARGE SCALE GENOMIC DNA]</scope>
    <source>
        <strain evidence="2">F02</strain>
    </source>
</reference>